<evidence type="ECO:0000256" key="1">
    <source>
        <dbReference type="ARBA" id="ARBA00006432"/>
    </source>
</evidence>
<dbReference type="InterPro" id="IPR000873">
    <property type="entry name" value="AMP-dep_synth/lig_dom"/>
</dbReference>
<keyword evidence="2" id="KW-0436">Ligase</keyword>
<dbReference type="GO" id="GO:0004467">
    <property type="term" value="F:long-chain fatty acid-CoA ligase activity"/>
    <property type="evidence" value="ECO:0007669"/>
    <property type="project" value="TreeGrafter"/>
</dbReference>
<dbReference type="PANTHER" id="PTHR43107:SF16">
    <property type="entry name" value="LONG-CHAIN FATTY ACID TRANSPORT PROTEIN 6-LIKE"/>
    <property type="match status" value="1"/>
</dbReference>
<reference evidence="7" key="1">
    <citation type="submission" date="2025-08" db="UniProtKB">
        <authorList>
            <consortium name="Ensembl"/>
        </authorList>
    </citation>
    <scope>IDENTIFICATION</scope>
</reference>
<dbReference type="Ensembl" id="ENSMMOT00000005000.1">
    <property type="protein sequence ID" value="ENSMMOP00000004910.1"/>
    <property type="gene ID" value="ENSMMOG00000003921.1"/>
</dbReference>
<sequence length="171" mass="19809">MIALVFTSVLAGLLALLLYQRISYPFFWVDLIYYLKLRRYKKKLQARMQQGIMTYLDCFLYQARKKPQKPFIVFQNHIFTYRDVDNRSNQIANVFRTEASLKQGDIVALWMFNEDFICVWLGLCRLGCEVAFVNVNIKAKSLLHCFQSCGAKVLVVSAGTACSLSCFNKFL</sequence>
<dbReference type="OMA" id="AVIMACI"/>
<evidence type="ECO:0000256" key="4">
    <source>
        <dbReference type="ARBA" id="ARBA00041297"/>
    </source>
</evidence>
<dbReference type="AlphaFoldDB" id="A0A3Q4AKZ8"/>
<feature type="domain" description="AMP-dependent synthetase/ligase" evidence="6">
    <location>
        <begin position="61"/>
        <end position="158"/>
    </location>
</feature>
<dbReference type="GO" id="GO:0005324">
    <property type="term" value="F:long-chain fatty acid transmembrane transporter activity"/>
    <property type="evidence" value="ECO:0007669"/>
    <property type="project" value="TreeGrafter"/>
</dbReference>
<reference evidence="7" key="2">
    <citation type="submission" date="2025-09" db="UniProtKB">
        <authorList>
            <consortium name="Ensembl"/>
        </authorList>
    </citation>
    <scope>IDENTIFICATION</scope>
</reference>
<dbReference type="PANTHER" id="PTHR43107">
    <property type="entry name" value="LONG-CHAIN FATTY ACID TRANSPORT PROTEIN"/>
    <property type="match status" value="1"/>
</dbReference>
<comment type="catalytic activity">
    <reaction evidence="5">
        <text>tetracosanoate + ATP + CoA = tetracosanoyl-CoA + AMP + diphosphate</text>
        <dbReference type="Rhea" id="RHEA:33639"/>
        <dbReference type="ChEBI" id="CHEBI:30616"/>
        <dbReference type="ChEBI" id="CHEBI:31014"/>
        <dbReference type="ChEBI" id="CHEBI:33019"/>
        <dbReference type="ChEBI" id="CHEBI:57287"/>
        <dbReference type="ChEBI" id="CHEBI:65052"/>
        <dbReference type="ChEBI" id="CHEBI:456215"/>
    </reaction>
    <physiologicalReaction direction="left-to-right" evidence="5">
        <dbReference type="Rhea" id="RHEA:33640"/>
    </physiologicalReaction>
</comment>
<evidence type="ECO:0000313" key="7">
    <source>
        <dbReference type="Ensembl" id="ENSMMOP00000004910.1"/>
    </source>
</evidence>
<evidence type="ECO:0000256" key="2">
    <source>
        <dbReference type="ARBA" id="ARBA00022598"/>
    </source>
</evidence>
<dbReference type="GO" id="GO:0005886">
    <property type="term" value="C:plasma membrane"/>
    <property type="evidence" value="ECO:0007669"/>
    <property type="project" value="TreeGrafter"/>
</dbReference>
<evidence type="ECO:0000313" key="8">
    <source>
        <dbReference type="Proteomes" id="UP000261620"/>
    </source>
</evidence>
<dbReference type="SUPFAM" id="SSF56801">
    <property type="entry name" value="Acetyl-CoA synthetase-like"/>
    <property type="match status" value="1"/>
</dbReference>
<dbReference type="Gene3D" id="3.40.50.12780">
    <property type="entry name" value="N-terminal domain of ligase-like"/>
    <property type="match status" value="1"/>
</dbReference>
<proteinExistence type="inferred from homology"/>
<protein>
    <recommendedName>
        <fullName evidence="4">Long-chain-fatty-acid--CoA ligase</fullName>
    </recommendedName>
</protein>
<evidence type="ECO:0000256" key="3">
    <source>
        <dbReference type="ARBA" id="ARBA00036527"/>
    </source>
</evidence>
<keyword evidence="8" id="KW-1185">Reference proteome</keyword>
<dbReference type="GO" id="GO:0005789">
    <property type="term" value="C:endoplasmic reticulum membrane"/>
    <property type="evidence" value="ECO:0007669"/>
    <property type="project" value="TreeGrafter"/>
</dbReference>
<accession>A0A3Q4AKZ8</accession>
<evidence type="ECO:0000256" key="5">
    <source>
        <dbReference type="ARBA" id="ARBA00048666"/>
    </source>
</evidence>
<dbReference type="GO" id="GO:0044539">
    <property type="term" value="P:long-chain fatty acid import into cell"/>
    <property type="evidence" value="ECO:0007669"/>
    <property type="project" value="TreeGrafter"/>
</dbReference>
<dbReference type="STRING" id="94237.ENSMMOP00000004910"/>
<comment type="catalytic activity">
    <reaction evidence="3">
        <text>a very long-chain fatty acid + ATP + CoA = a very long-chain fatty acyl-CoA + AMP + diphosphate</text>
        <dbReference type="Rhea" id="RHEA:54536"/>
        <dbReference type="ChEBI" id="CHEBI:30616"/>
        <dbReference type="ChEBI" id="CHEBI:33019"/>
        <dbReference type="ChEBI" id="CHEBI:57287"/>
        <dbReference type="ChEBI" id="CHEBI:58950"/>
        <dbReference type="ChEBI" id="CHEBI:138261"/>
        <dbReference type="ChEBI" id="CHEBI:456215"/>
    </reaction>
    <physiologicalReaction direction="left-to-right" evidence="3">
        <dbReference type="Rhea" id="RHEA:54537"/>
    </physiologicalReaction>
</comment>
<dbReference type="InterPro" id="IPR042099">
    <property type="entry name" value="ANL_N_sf"/>
</dbReference>
<dbReference type="Proteomes" id="UP000261620">
    <property type="component" value="Unplaced"/>
</dbReference>
<evidence type="ECO:0000259" key="6">
    <source>
        <dbReference type="Pfam" id="PF00501"/>
    </source>
</evidence>
<name>A0A3Q4AKZ8_MOLML</name>
<comment type="similarity">
    <text evidence="1">Belongs to the ATP-dependent AMP-binding enzyme family.</text>
</comment>
<organism evidence="7 8">
    <name type="scientific">Mola mola</name>
    <name type="common">Ocean sunfish</name>
    <name type="synonym">Tetraodon mola</name>
    <dbReference type="NCBI Taxonomy" id="94237"/>
    <lineage>
        <taxon>Eukaryota</taxon>
        <taxon>Metazoa</taxon>
        <taxon>Chordata</taxon>
        <taxon>Craniata</taxon>
        <taxon>Vertebrata</taxon>
        <taxon>Euteleostomi</taxon>
        <taxon>Actinopterygii</taxon>
        <taxon>Neopterygii</taxon>
        <taxon>Teleostei</taxon>
        <taxon>Neoteleostei</taxon>
        <taxon>Acanthomorphata</taxon>
        <taxon>Eupercaria</taxon>
        <taxon>Tetraodontiformes</taxon>
        <taxon>Molidae</taxon>
        <taxon>Mola</taxon>
    </lineage>
</organism>
<dbReference type="Pfam" id="PF00501">
    <property type="entry name" value="AMP-binding"/>
    <property type="match status" value="1"/>
</dbReference>